<dbReference type="AlphaFoldDB" id="G0QNI3"/>
<dbReference type="Proteomes" id="UP000008983">
    <property type="component" value="Unassembled WGS sequence"/>
</dbReference>
<name>G0QNI3_ICHMU</name>
<sequence length="149" mass="17869">MFMLAPRIHFCGYYYCKEKYIKFGEKSMSQTFTPLNDNNSQYNNSGQPLIEKENNQGEFIIKDDMVYVRYNRAQTIFQYNMRIRGSSVGAHDMLMVENYSMYQIDLNYTYNIYSSNADDSSKVYKYKPLQQIKDDIDEKKYRKIKYMSL</sequence>
<organism evidence="1 2">
    <name type="scientific">Ichthyophthirius multifiliis</name>
    <name type="common">White spot disease agent</name>
    <name type="synonym">Ich</name>
    <dbReference type="NCBI Taxonomy" id="5932"/>
    <lineage>
        <taxon>Eukaryota</taxon>
        <taxon>Sar</taxon>
        <taxon>Alveolata</taxon>
        <taxon>Ciliophora</taxon>
        <taxon>Intramacronucleata</taxon>
        <taxon>Oligohymenophorea</taxon>
        <taxon>Hymenostomatida</taxon>
        <taxon>Ophryoglenina</taxon>
        <taxon>Ichthyophthirius</taxon>
    </lineage>
</organism>
<reference evidence="1 2" key="1">
    <citation type="submission" date="2011-07" db="EMBL/GenBank/DDBJ databases">
        <authorList>
            <person name="Coyne R."/>
            <person name="Brami D."/>
            <person name="Johnson J."/>
            <person name="Hostetler J."/>
            <person name="Hannick L."/>
            <person name="Clark T."/>
            <person name="Cassidy-Hanley D."/>
            <person name="Inman J."/>
        </authorList>
    </citation>
    <scope>NUCLEOTIDE SEQUENCE [LARGE SCALE GENOMIC DNA]</scope>
    <source>
        <strain evidence="1 2">G5</strain>
    </source>
</reference>
<dbReference type="STRING" id="857967.G0QNI3"/>
<dbReference type="EMBL" id="GL983490">
    <property type="protein sequence ID" value="EGR33217.1"/>
    <property type="molecule type" value="Genomic_DNA"/>
</dbReference>
<dbReference type="GeneID" id="14909390"/>
<protein>
    <submittedName>
        <fullName evidence="1">Uncharacterized protein</fullName>
    </submittedName>
</protein>
<gene>
    <name evidence="1" type="ORF">IMG5_058930</name>
</gene>
<evidence type="ECO:0000313" key="1">
    <source>
        <dbReference type="EMBL" id="EGR33217.1"/>
    </source>
</evidence>
<dbReference type="InParanoid" id="G0QNI3"/>
<accession>G0QNI3</accession>
<dbReference type="RefSeq" id="XP_004037203.1">
    <property type="nucleotide sequence ID" value="XM_004037155.1"/>
</dbReference>
<keyword evidence="2" id="KW-1185">Reference proteome</keyword>
<dbReference type="OrthoDB" id="2117972at2759"/>
<proteinExistence type="predicted"/>
<evidence type="ECO:0000313" key="2">
    <source>
        <dbReference type="Proteomes" id="UP000008983"/>
    </source>
</evidence>